<dbReference type="InterPro" id="IPR017853">
    <property type="entry name" value="GH"/>
</dbReference>
<organism evidence="5 6">
    <name type="scientific">Noviherbaspirillum suwonense</name>
    <dbReference type="NCBI Taxonomy" id="1224511"/>
    <lineage>
        <taxon>Bacteria</taxon>
        <taxon>Pseudomonadati</taxon>
        <taxon>Pseudomonadota</taxon>
        <taxon>Betaproteobacteria</taxon>
        <taxon>Burkholderiales</taxon>
        <taxon>Oxalobacteraceae</taxon>
        <taxon>Noviherbaspirillum</taxon>
    </lineage>
</organism>
<evidence type="ECO:0000313" key="5">
    <source>
        <dbReference type="EMBL" id="SMP79726.1"/>
    </source>
</evidence>
<dbReference type="PANTHER" id="PTHR10353:SF36">
    <property type="entry name" value="LP05116P"/>
    <property type="match status" value="1"/>
</dbReference>
<dbReference type="PANTHER" id="PTHR10353">
    <property type="entry name" value="GLYCOSYL HYDROLASE"/>
    <property type="match status" value="1"/>
</dbReference>
<evidence type="ECO:0000256" key="3">
    <source>
        <dbReference type="ARBA" id="ARBA00023295"/>
    </source>
</evidence>
<reference evidence="5 6" key="1">
    <citation type="submission" date="2017-05" db="EMBL/GenBank/DDBJ databases">
        <authorList>
            <person name="Varghese N."/>
            <person name="Submissions S."/>
        </authorList>
    </citation>
    <scope>NUCLEOTIDE SEQUENCE [LARGE SCALE GENOMIC DNA]</scope>
    <source>
        <strain evidence="5 6">DSM 26001</strain>
    </source>
</reference>
<sequence length="447" mass="48851">MDRRTLLKTIPAALLAPGHAFPAPGPAAQPGKFPALFLWGAATAGYQVEGNNVNADIWLLEHVRPTIFTEPSGDACDSFARWPEDLRLVRSLGLNAYRFSLEWARIEPVQGHFSPAMLDHYKRLIDACRACGIVPVVTFNHFACPIWFAARGGWTAEDAPGLYARYCERAARHLGAGIGVALTLNEPNIMKVLRWFSPSPEFVATRRAMLDAAARATGSRRFVTGLVANDEDVDAMLAPMIAAHRLSHEAIKSVQPGLPVGASISVSDDQPVGGTTPVDQKRKEVYGAWLEALRETGDFIGVQNYDRMRIDANGVAPPPEGARLTHHGVEIYPDSLGNAVRYVHQATGKPVIVTENGLDTQDDALRAAYIPAALAGLHKAVVDGIPILGYIYWSLLDNYEWSLGYAYRYGLFSVDRKAFKRIRKPSASVLSRIAMRNALPALSSTTR</sequence>
<name>A0ABY1QTQ7_9BURK</name>
<comment type="caution">
    <text evidence="5">The sequence shown here is derived from an EMBL/GenBank/DDBJ whole genome shotgun (WGS) entry which is preliminary data.</text>
</comment>
<evidence type="ECO:0000313" key="6">
    <source>
        <dbReference type="Proteomes" id="UP001158049"/>
    </source>
</evidence>
<dbReference type="SUPFAM" id="SSF51445">
    <property type="entry name" value="(Trans)glycosidases"/>
    <property type="match status" value="1"/>
</dbReference>
<dbReference type="PRINTS" id="PR00131">
    <property type="entry name" value="GLHYDRLASE1"/>
</dbReference>
<evidence type="ECO:0000256" key="2">
    <source>
        <dbReference type="ARBA" id="ARBA00022801"/>
    </source>
</evidence>
<dbReference type="EMBL" id="FXUL01000032">
    <property type="protein sequence ID" value="SMP79726.1"/>
    <property type="molecule type" value="Genomic_DNA"/>
</dbReference>
<dbReference type="RefSeq" id="WP_283445337.1">
    <property type="nucleotide sequence ID" value="NZ_FXUL01000032.1"/>
</dbReference>
<dbReference type="Gene3D" id="3.20.20.80">
    <property type="entry name" value="Glycosidases"/>
    <property type="match status" value="1"/>
</dbReference>
<proteinExistence type="inferred from homology"/>
<dbReference type="Proteomes" id="UP001158049">
    <property type="component" value="Unassembled WGS sequence"/>
</dbReference>
<dbReference type="Pfam" id="PF00232">
    <property type="entry name" value="Glyco_hydro_1"/>
    <property type="match status" value="1"/>
</dbReference>
<keyword evidence="3" id="KW-0326">Glycosidase</keyword>
<keyword evidence="2" id="KW-0378">Hydrolase</keyword>
<keyword evidence="6" id="KW-1185">Reference proteome</keyword>
<accession>A0ABY1QTQ7</accession>
<gene>
    <name evidence="5" type="ORF">SAMN06295970_13246</name>
</gene>
<comment type="similarity">
    <text evidence="1 4">Belongs to the glycosyl hydrolase 1 family.</text>
</comment>
<evidence type="ECO:0000256" key="4">
    <source>
        <dbReference type="RuleBase" id="RU003690"/>
    </source>
</evidence>
<protein>
    <submittedName>
        <fullName evidence="5">Aryl-beta-glucosidase</fullName>
    </submittedName>
</protein>
<evidence type="ECO:0000256" key="1">
    <source>
        <dbReference type="ARBA" id="ARBA00010838"/>
    </source>
</evidence>
<dbReference type="InterPro" id="IPR001360">
    <property type="entry name" value="Glyco_hydro_1"/>
</dbReference>